<dbReference type="OMA" id="RWPNEEL"/>
<evidence type="ECO:0000256" key="3">
    <source>
        <dbReference type="ARBA" id="ARBA00022801"/>
    </source>
</evidence>
<dbReference type="InterPro" id="IPR029035">
    <property type="entry name" value="DHS-like_NAD/FAD-binding_dom"/>
</dbReference>
<evidence type="ECO:0000259" key="8">
    <source>
        <dbReference type="PROSITE" id="PS50305"/>
    </source>
</evidence>
<dbReference type="EMBL" id="HF936618">
    <property type="protein sequence ID" value="CCX34749.1"/>
    <property type="molecule type" value="Genomic_DNA"/>
</dbReference>
<name>U4LSX2_PYROM</name>
<dbReference type="AlphaFoldDB" id="U4LSX2"/>
<reference evidence="10 11" key="1">
    <citation type="journal article" date="2013" name="PLoS Genet.">
        <title>The genome and development-dependent transcriptomes of Pyronema confluens: a window into fungal evolution.</title>
        <authorList>
            <person name="Traeger S."/>
            <person name="Altegoer F."/>
            <person name="Freitag M."/>
            <person name="Gabaldon T."/>
            <person name="Kempken F."/>
            <person name="Kumar A."/>
            <person name="Marcet-Houben M."/>
            <person name="Poggeler S."/>
            <person name="Stajich J.E."/>
            <person name="Nowrousian M."/>
        </authorList>
    </citation>
    <scope>NUCLEOTIDE SEQUENCE [LARGE SCALE GENOMIC DNA]</scope>
    <source>
        <strain evidence="11">CBS 100304</strain>
        <tissue evidence="10">Vegetative mycelium</tissue>
    </source>
</reference>
<dbReference type="OrthoDB" id="6077599at2759"/>
<feature type="binding site" evidence="7">
    <location>
        <position position="479"/>
    </location>
    <ligand>
        <name>Zn(2+)</name>
        <dbReference type="ChEBI" id="CHEBI:29105"/>
    </ligand>
</feature>
<evidence type="ECO:0000256" key="7">
    <source>
        <dbReference type="PROSITE-ProRule" id="PRU00236"/>
    </source>
</evidence>
<dbReference type="GO" id="GO:0046872">
    <property type="term" value="F:metal ion binding"/>
    <property type="evidence" value="ECO:0007669"/>
    <property type="project" value="UniProtKB-KW"/>
</dbReference>
<dbReference type="PROSITE" id="PS50305">
    <property type="entry name" value="SIRTUIN"/>
    <property type="match status" value="1"/>
</dbReference>
<evidence type="ECO:0000313" key="10">
    <source>
        <dbReference type="EMBL" id="CCX34749.1"/>
    </source>
</evidence>
<dbReference type="InterPro" id="IPR043472">
    <property type="entry name" value="Macro_dom-like"/>
</dbReference>
<accession>U4LSX2</accession>
<dbReference type="InterPro" id="IPR026590">
    <property type="entry name" value="Ssirtuin_cat_dom"/>
</dbReference>
<dbReference type="SUPFAM" id="SSF52949">
    <property type="entry name" value="Macro domain-like"/>
    <property type="match status" value="1"/>
</dbReference>
<dbReference type="PROSITE" id="PS51154">
    <property type="entry name" value="MACRO"/>
    <property type="match status" value="1"/>
</dbReference>
<dbReference type="eggNOG" id="KOG2633">
    <property type="taxonomic scope" value="Eukaryota"/>
</dbReference>
<keyword evidence="4 7" id="KW-0862">Zinc</keyword>
<gene>
    <name evidence="10" type="ORF">PCON_04258</name>
</gene>
<dbReference type="Pfam" id="PF01661">
    <property type="entry name" value="Macro"/>
    <property type="match status" value="1"/>
</dbReference>
<evidence type="ECO:0000313" key="11">
    <source>
        <dbReference type="Proteomes" id="UP000018144"/>
    </source>
</evidence>
<dbReference type="PANTHER" id="PTHR11106">
    <property type="entry name" value="GANGLIOSIDE INDUCED DIFFERENTIATION ASSOCIATED PROTEIN 2-RELATED"/>
    <property type="match status" value="1"/>
</dbReference>
<protein>
    <submittedName>
        <fullName evidence="10">Similar to Uncharacterized protein SAR0322 acc. no. Q6GJZ1</fullName>
    </submittedName>
</protein>
<keyword evidence="3" id="KW-0378">Hydrolase</keyword>
<feature type="binding site" evidence="7">
    <location>
        <position position="483"/>
    </location>
    <ligand>
        <name>Zn(2+)</name>
        <dbReference type="ChEBI" id="CHEBI:29105"/>
    </ligand>
</feature>
<dbReference type="PANTHER" id="PTHR11106:SF121">
    <property type="entry name" value="ADP-RIBOSE 1''-PHOSPHATE PHOSPHATASE"/>
    <property type="match status" value="1"/>
</dbReference>
<proteinExistence type="predicted"/>
<dbReference type="SUPFAM" id="SSF52467">
    <property type="entry name" value="DHS-like NAD/FAD-binding domain"/>
    <property type="match status" value="1"/>
</dbReference>
<evidence type="ECO:0000256" key="5">
    <source>
        <dbReference type="ARBA" id="ARBA00023027"/>
    </source>
</evidence>
<evidence type="ECO:0000256" key="1">
    <source>
        <dbReference type="ARBA" id="ARBA00001947"/>
    </source>
</evidence>
<feature type="domain" description="Deacetylase sirtuin-type" evidence="8">
    <location>
        <begin position="338"/>
        <end position="646"/>
    </location>
</feature>
<keyword evidence="5" id="KW-0520">NAD</keyword>
<dbReference type="SMART" id="SM00506">
    <property type="entry name" value="A1pp"/>
    <property type="match status" value="1"/>
</dbReference>
<dbReference type="GO" id="GO:0016798">
    <property type="term" value="F:hydrolase activity, acting on glycosyl bonds"/>
    <property type="evidence" value="ECO:0007669"/>
    <property type="project" value="UniProtKB-KW"/>
</dbReference>
<feature type="domain" description="Macro" evidence="9">
    <location>
        <begin position="127"/>
        <end position="327"/>
    </location>
</feature>
<feature type="binding site" evidence="7">
    <location>
        <position position="518"/>
    </location>
    <ligand>
        <name>Zn(2+)</name>
        <dbReference type="ChEBI" id="CHEBI:29105"/>
    </ligand>
</feature>
<dbReference type="STRING" id="1076935.U4LSX2"/>
<comment type="caution">
    <text evidence="7">Lacks conserved residue(s) required for the propagation of feature annotation.</text>
</comment>
<dbReference type="Proteomes" id="UP000018144">
    <property type="component" value="Unassembled WGS sequence"/>
</dbReference>
<dbReference type="CDD" id="cd02908">
    <property type="entry name" value="Macro_OAADPr_deacetylase"/>
    <property type="match status" value="1"/>
</dbReference>
<keyword evidence="11" id="KW-1185">Reference proteome</keyword>
<evidence type="ECO:0000259" key="9">
    <source>
        <dbReference type="PROSITE" id="PS51154"/>
    </source>
</evidence>
<evidence type="ECO:0000256" key="6">
    <source>
        <dbReference type="ARBA" id="ARBA00023295"/>
    </source>
</evidence>
<evidence type="ECO:0000256" key="2">
    <source>
        <dbReference type="ARBA" id="ARBA00022723"/>
    </source>
</evidence>
<dbReference type="InterPro" id="IPR002589">
    <property type="entry name" value="Macro_dom"/>
</dbReference>
<dbReference type="Gene3D" id="3.40.220.10">
    <property type="entry name" value="Leucine Aminopeptidase, subunit E, domain 1"/>
    <property type="match status" value="1"/>
</dbReference>
<dbReference type="Gene3D" id="3.40.50.1220">
    <property type="entry name" value="TPP-binding domain"/>
    <property type="match status" value="1"/>
</dbReference>
<feature type="binding site" evidence="7">
    <location>
        <position position="521"/>
    </location>
    <ligand>
        <name>Zn(2+)</name>
        <dbReference type="ChEBI" id="CHEBI:29105"/>
    </ligand>
</feature>
<keyword evidence="2 7" id="KW-0479">Metal-binding</keyword>
<comment type="cofactor">
    <cofactor evidence="1">
        <name>Zn(2+)</name>
        <dbReference type="ChEBI" id="CHEBI:29105"/>
    </cofactor>
</comment>
<keyword evidence="6" id="KW-0326">Glycosidase</keyword>
<sequence length="646" mass="71296">MSSPMPLPIELYAEEIHLLSPAELPARSSGEATEDSLDKALDFLYTETGREVPRACGHQHHSSWLDHFQMFQKLSLLNQLLTVRPPSPSLPDDIRGYINDVFAYLSSRKSLTSSTDIPTILECIPESDRSASYDPVLGKISVWKGDITRLSNVTSIVNAANSRLLGCFRPDHPCIDNAIHAEAGPQLRKDCEKLIELQGFEEPTGEVKVTRGYFLPSEFVLHTVGPIVESGTEVTELQREQLGNCYRRCIEATEALPPKGDNGLVIAFCCISTGMFGYPSDQAVDVAVSTVQSYFSQNPNSKIQKVIFNVFTPKDYNLYTQHFSALTKCPELSLRQPPPPFPPALAKAAEMIRGADALLVTAGAGLSASYGLDYTSQELFSTHFPGMASRGLSCLYEIIGHKFASAVDLWGYFFSHISTICNWALKATTVYDDLLALTFRFDHDNYFVRTSNADGLFSRHGFDPERISTPQGDYRFIQCTANCRPDAVFPSDAFLELARPHLDLTQQIMHSEEGVPLCPYCGGDMFLCVRADGTFNDYPFQEGNRRYQEFLNHVKKEGKKLVVLEIGSGWNTPGVIRWPNEALVEDDGATLVRIGMKGSEEVPWGFTGDAEGNGAKAVGISGDAGWIVKELLELVVFNDGNPAANI</sequence>
<organism evidence="10 11">
    <name type="scientific">Pyronema omphalodes (strain CBS 100304)</name>
    <name type="common">Pyronema confluens</name>
    <dbReference type="NCBI Taxonomy" id="1076935"/>
    <lineage>
        <taxon>Eukaryota</taxon>
        <taxon>Fungi</taxon>
        <taxon>Dikarya</taxon>
        <taxon>Ascomycota</taxon>
        <taxon>Pezizomycotina</taxon>
        <taxon>Pezizomycetes</taxon>
        <taxon>Pezizales</taxon>
        <taxon>Pyronemataceae</taxon>
        <taxon>Pyronema</taxon>
    </lineage>
</organism>
<evidence type="ECO:0000256" key="4">
    <source>
        <dbReference type="ARBA" id="ARBA00022833"/>
    </source>
</evidence>